<evidence type="ECO:0000313" key="8">
    <source>
        <dbReference type="RefSeq" id="XP_052741872.1"/>
    </source>
</evidence>
<accession>A0ABM3LS19</accession>
<keyword evidence="7" id="KW-1185">Reference proteome</keyword>
<comment type="cofactor">
    <cofactor evidence="1">
        <name>a divalent metal cation</name>
        <dbReference type="ChEBI" id="CHEBI:60240"/>
    </cofactor>
</comment>
<gene>
    <name evidence="8" type="primary">LOC112047869</name>
</gene>
<proteinExistence type="inferred from homology"/>
<organism evidence="7 8">
    <name type="scientific">Bicyclus anynana</name>
    <name type="common">Squinting bush brown butterfly</name>
    <dbReference type="NCBI Taxonomy" id="110368"/>
    <lineage>
        <taxon>Eukaryota</taxon>
        <taxon>Metazoa</taxon>
        <taxon>Ecdysozoa</taxon>
        <taxon>Arthropoda</taxon>
        <taxon>Hexapoda</taxon>
        <taxon>Insecta</taxon>
        <taxon>Pterygota</taxon>
        <taxon>Neoptera</taxon>
        <taxon>Endopterygota</taxon>
        <taxon>Lepidoptera</taxon>
        <taxon>Glossata</taxon>
        <taxon>Ditrysia</taxon>
        <taxon>Papilionoidea</taxon>
        <taxon>Nymphalidae</taxon>
        <taxon>Satyrinae</taxon>
        <taxon>Satyrini</taxon>
        <taxon>Mycalesina</taxon>
        <taxon>Bicyclus</taxon>
    </lineage>
</organism>
<evidence type="ECO:0000256" key="1">
    <source>
        <dbReference type="ARBA" id="ARBA00001968"/>
    </source>
</evidence>
<dbReference type="GeneID" id="112047869"/>
<dbReference type="PROSITE" id="PS01322">
    <property type="entry name" value="PHOSPHOTRIESTERASE_1"/>
    <property type="match status" value="1"/>
</dbReference>
<keyword evidence="3" id="KW-0479">Metal-binding</keyword>
<evidence type="ECO:0000256" key="3">
    <source>
        <dbReference type="ARBA" id="ARBA00022723"/>
    </source>
</evidence>
<name>A0ABM3LS19_BICAN</name>
<dbReference type="InterPro" id="IPR017947">
    <property type="entry name" value="AryldialkylPase_Zn-BS"/>
</dbReference>
<evidence type="ECO:0000256" key="2">
    <source>
        <dbReference type="ARBA" id="ARBA00020475"/>
    </source>
</evidence>
<dbReference type="PANTHER" id="PTHR10819">
    <property type="entry name" value="PHOSPHOTRIESTERASE-RELATED"/>
    <property type="match status" value="1"/>
</dbReference>
<dbReference type="Proteomes" id="UP001652582">
    <property type="component" value="Chromosome 15"/>
</dbReference>
<dbReference type="PANTHER" id="PTHR10819:SF3">
    <property type="entry name" value="PHOSPHOTRIESTERASE-RELATED PROTEIN"/>
    <property type="match status" value="1"/>
</dbReference>
<keyword evidence="4" id="KW-0378">Hydrolase</keyword>
<dbReference type="Pfam" id="PF02126">
    <property type="entry name" value="PTE"/>
    <property type="match status" value="1"/>
</dbReference>
<comment type="caution">
    <text evidence="6">Lacks conserved residue(s) required for the propagation of feature annotation.</text>
</comment>
<evidence type="ECO:0000256" key="5">
    <source>
        <dbReference type="ARBA" id="ARBA00029607"/>
    </source>
</evidence>
<sequence length="266" mass="30057">MSTRKVQTVRGDVTPQVLGRTLTHEHLCMKFTHFYREPPREIENNFNEGITCSKVGYIRQYPYSSKYNLLLNDDDARDAVTSDVQLYKALGGDFERKAISAAGELQAQIGCGVSFHPHRDPAAPFEILRLYAEAGGDVSKAVMSHLDRTLLDPTKLMEFSELGSYCQFDLFGVEVSYYQLNVDTDMPSDSQRMGMVRQLVDEGKEDKILLSHDIHTKHRLTKFGGHGYSHIITNVLPRLKHKGVTQEVIDQITIHNPGKWLTMATA</sequence>
<dbReference type="PROSITE" id="PS51347">
    <property type="entry name" value="PHOSPHOTRIESTERASE_2"/>
    <property type="match status" value="1"/>
</dbReference>
<dbReference type="InterPro" id="IPR032466">
    <property type="entry name" value="Metal_Hydrolase"/>
</dbReference>
<dbReference type="InterPro" id="IPR001559">
    <property type="entry name" value="Phosphotriesterase"/>
</dbReference>
<evidence type="ECO:0000256" key="4">
    <source>
        <dbReference type="ARBA" id="ARBA00022801"/>
    </source>
</evidence>
<dbReference type="Gene3D" id="3.20.20.140">
    <property type="entry name" value="Metal-dependent hydrolases"/>
    <property type="match status" value="2"/>
</dbReference>
<dbReference type="RefSeq" id="XP_052741872.1">
    <property type="nucleotide sequence ID" value="XM_052885912.1"/>
</dbReference>
<reference evidence="8" key="1">
    <citation type="submission" date="2025-08" db="UniProtKB">
        <authorList>
            <consortium name="RefSeq"/>
        </authorList>
    </citation>
    <scope>IDENTIFICATION</scope>
</reference>
<evidence type="ECO:0000256" key="6">
    <source>
        <dbReference type="PROSITE-ProRule" id="PRU00679"/>
    </source>
</evidence>
<protein>
    <recommendedName>
        <fullName evidence="2">Phosphotriesterase-related protein</fullName>
    </recommendedName>
    <alternativeName>
        <fullName evidence="5">Parathion hydrolase-related protein</fullName>
    </alternativeName>
</protein>
<dbReference type="SUPFAM" id="SSF51556">
    <property type="entry name" value="Metallo-dependent hydrolases"/>
    <property type="match status" value="1"/>
</dbReference>
<comment type="similarity">
    <text evidence="6">Belongs to the metallo-dependent hydrolases superfamily. Phosphotriesterase family.</text>
</comment>
<evidence type="ECO:0000313" key="7">
    <source>
        <dbReference type="Proteomes" id="UP001652582"/>
    </source>
</evidence>